<evidence type="ECO:0000256" key="1">
    <source>
        <dbReference type="ARBA" id="ARBA00006484"/>
    </source>
</evidence>
<dbReference type="PRINTS" id="PR00081">
    <property type="entry name" value="GDHRDH"/>
</dbReference>
<gene>
    <name evidence="5" type="primary">lvr</name>
    <name evidence="5" type="ORF">Pan54_30050</name>
</gene>
<dbReference type="Pfam" id="PF13561">
    <property type="entry name" value="adh_short_C2"/>
    <property type="match status" value="1"/>
</dbReference>
<evidence type="ECO:0000313" key="6">
    <source>
        <dbReference type="Proteomes" id="UP000316095"/>
    </source>
</evidence>
<reference evidence="5 6" key="1">
    <citation type="submission" date="2019-02" db="EMBL/GenBank/DDBJ databases">
        <title>Deep-cultivation of Planctomycetes and their phenomic and genomic characterization uncovers novel biology.</title>
        <authorList>
            <person name="Wiegand S."/>
            <person name="Jogler M."/>
            <person name="Boedeker C."/>
            <person name="Pinto D."/>
            <person name="Vollmers J."/>
            <person name="Rivas-Marin E."/>
            <person name="Kohn T."/>
            <person name="Peeters S.H."/>
            <person name="Heuer A."/>
            <person name="Rast P."/>
            <person name="Oberbeckmann S."/>
            <person name="Bunk B."/>
            <person name="Jeske O."/>
            <person name="Meyerdierks A."/>
            <person name="Storesund J.E."/>
            <person name="Kallscheuer N."/>
            <person name="Luecker S."/>
            <person name="Lage O.M."/>
            <person name="Pohl T."/>
            <person name="Merkel B.J."/>
            <person name="Hornburger P."/>
            <person name="Mueller R.-W."/>
            <person name="Bruemmer F."/>
            <person name="Labrenz M."/>
            <person name="Spormann A.M."/>
            <person name="Op Den Camp H."/>
            <person name="Overmann J."/>
            <person name="Amann R."/>
            <person name="Jetten M.S.M."/>
            <person name="Mascher T."/>
            <person name="Medema M.H."/>
            <person name="Devos D.P."/>
            <person name="Kaster A.-K."/>
            <person name="Ovreas L."/>
            <person name="Rohde M."/>
            <person name="Galperin M.Y."/>
            <person name="Jogler C."/>
        </authorList>
    </citation>
    <scope>NUCLEOTIDE SEQUENCE [LARGE SCALE GENOMIC DNA]</scope>
    <source>
        <strain evidence="5 6">Pan54</strain>
    </source>
</reference>
<comment type="similarity">
    <text evidence="1">Belongs to the short-chain dehydrogenases/reductases (SDR) family.</text>
</comment>
<feature type="domain" description="Ketoreductase" evidence="4">
    <location>
        <begin position="8"/>
        <end position="187"/>
    </location>
</feature>
<dbReference type="InterPro" id="IPR020904">
    <property type="entry name" value="Sc_DH/Rdtase_CS"/>
</dbReference>
<proteinExistence type="inferred from homology"/>
<dbReference type="EC" id="1.1.1.-" evidence="5"/>
<protein>
    <submittedName>
        <fullName evidence="5">Levodione reductase</fullName>
        <ecNumber evidence="5">1.1.1.-</ecNumber>
    </submittedName>
</protein>
<dbReference type="InterPro" id="IPR002347">
    <property type="entry name" value="SDR_fam"/>
</dbReference>
<keyword evidence="6" id="KW-1185">Reference proteome</keyword>
<dbReference type="InterPro" id="IPR057326">
    <property type="entry name" value="KR_dom"/>
</dbReference>
<dbReference type="NCBIfam" id="NF006384">
    <property type="entry name" value="PRK08628.1"/>
    <property type="match status" value="1"/>
</dbReference>
<dbReference type="SUPFAM" id="SSF51735">
    <property type="entry name" value="NAD(P)-binding Rossmann-fold domains"/>
    <property type="match status" value="1"/>
</dbReference>
<dbReference type="InterPro" id="IPR036291">
    <property type="entry name" value="NAD(P)-bd_dom_sf"/>
</dbReference>
<evidence type="ECO:0000313" key="5">
    <source>
        <dbReference type="EMBL" id="TWT62264.1"/>
    </source>
</evidence>
<dbReference type="OrthoDB" id="286404at2"/>
<dbReference type="PANTHER" id="PTHR24321:SF8">
    <property type="entry name" value="ESTRADIOL 17-BETA-DEHYDROGENASE 8-RELATED"/>
    <property type="match status" value="1"/>
</dbReference>
<sequence>MDLGVKNCTAVITGGASGIGLAIVQAFLSEGCRIAIVDLKPPVDSSLLDNEQVLYCPTDLMELHACEKTVENVVSKFGGIDYLINNAGTNDSVGLECAPERFSESLQKNLVHYFSMTHYCLPHLKASPAGAIVNISSKVAVTGQGGTSGYAAAKGGVNALTREWAVELAPAGIRVNTVVPAEVWTKMYENWLGKTADPAAEKQRIEASIPLNHRFTTPEEIAAMVVFLASAQSSHTTGQIVYVDGGYSHLDRRLQ</sequence>
<keyword evidence="2 5" id="KW-0560">Oxidoreductase</keyword>
<evidence type="ECO:0000259" key="4">
    <source>
        <dbReference type="SMART" id="SM00822"/>
    </source>
</evidence>
<dbReference type="PANTHER" id="PTHR24321">
    <property type="entry name" value="DEHYDROGENASES, SHORT CHAIN"/>
    <property type="match status" value="1"/>
</dbReference>
<dbReference type="SMART" id="SM00822">
    <property type="entry name" value="PKS_KR"/>
    <property type="match status" value="1"/>
</dbReference>
<dbReference type="FunFam" id="3.40.50.720:FF:000084">
    <property type="entry name" value="Short-chain dehydrogenase reductase"/>
    <property type="match status" value="1"/>
</dbReference>
<dbReference type="CDD" id="cd05233">
    <property type="entry name" value="SDR_c"/>
    <property type="match status" value="1"/>
</dbReference>
<dbReference type="Gene3D" id="3.40.50.720">
    <property type="entry name" value="NAD(P)-binding Rossmann-like Domain"/>
    <property type="match status" value="1"/>
</dbReference>
<dbReference type="RefSeq" id="WP_146504144.1">
    <property type="nucleotide sequence ID" value="NZ_SJPG01000001.1"/>
</dbReference>
<keyword evidence="3" id="KW-0520">NAD</keyword>
<comment type="caution">
    <text evidence="5">The sequence shown here is derived from an EMBL/GenBank/DDBJ whole genome shotgun (WGS) entry which is preliminary data.</text>
</comment>
<dbReference type="Proteomes" id="UP000316095">
    <property type="component" value="Unassembled WGS sequence"/>
</dbReference>
<name>A0A5C5XHF2_9PLAN</name>
<dbReference type="PROSITE" id="PS00061">
    <property type="entry name" value="ADH_SHORT"/>
    <property type="match status" value="1"/>
</dbReference>
<dbReference type="AlphaFoldDB" id="A0A5C5XHF2"/>
<dbReference type="EMBL" id="SJPG01000001">
    <property type="protein sequence ID" value="TWT62264.1"/>
    <property type="molecule type" value="Genomic_DNA"/>
</dbReference>
<organism evidence="5 6">
    <name type="scientific">Rubinisphaera italica</name>
    <dbReference type="NCBI Taxonomy" id="2527969"/>
    <lineage>
        <taxon>Bacteria</taxon>
        <taxon>Pseudomonadati</taxon>
        <taxon>Planctomycetota</taxon>
        <taxon>Planctomycetia</taxon>
        <taxon>Planctomycetales</taxon>
        <taxon>Planctomycetaceae</taxon>
        <taxon>Rubinisphaera</taxon>
    </lineage>
</organism>
<dbReference type="PRINTS" id="PR00080">
    <property type="entry name" value="SDRFAMILY"/>
</dbReference>
<evidence type="ECO:0000256" key="2">
    <source>
        <dbReference type="ARBA" id="ARBA00023002"/>
    </source>
</evidence>
<dbReference type="GO" id="GO:0016491">
    <property type="term" value="F:oxidoreductase activity"/>
    <property type="evidence" value="ECO:0007669"/>
    <property type="project" value="UniProtKB-KW"/>
</dbReference>
<evidence type="ECO:0000256" key="3">
    <source>
        <dbReference type="ARBA" id="ARBA00023027"/>
    </source>
</evidence>
<accession>A0A5C5XHF2</accession>